<evidence type="ECO:0008006" key="8">
    <source>
        <dbReference type="Google" id="ProtNLM"/>
    </source>
</evidence>
<organism evidence="6 7">
    <name type="scientific">Trichoglossum hirsutum</name>
    <dbReference type="NCBI Taxonomy" id="265104"/>
    <lineage>
        <taxon>Eukaryota</taxon>
        <taxon>Fungi</taxon>
        <taxon>Dikarya</taxon>
        <taxon>Ascomycota</taxon>
        <taxon>Pezizomycotina</taxon>
        <taxon>Geoglossomycetes</taxon>
        <taxon>Geoglossales</taxon>
        <taxon>Geoglossaceae</taxon>
        <taxon>Trichoglossum</taxon>
    </lineage>
</organism>
<dbReference type="Gene3D" id="2.130.10.10">
    <property type="entry name" value="YVTN repeat-like/Quinoprotein amine dehydrogenase"/>
    <property type="match status" value="1"/>
</dbReference>
<dbReference type="InterPro" id="IPR056125">
    <property type="entry name" value="DUF7708"/>
</dbReference>
<dbReference type="InterPro" id="IPR027417">
    <property type="entry name" value="P-loop_NTPase"/>
</dbReference>
<name>A0A9P8LGD8_9PEZI</name>
<comment type="caution">
    <text evidence="6">The sequence shown here is derived from an EMBL/GenBank/DDBJ whole genome shotgun (WGS) entry which is preliminary data.</text>
</comment>
<evidence type="ECO:0000256" key="1">
    <source>
        <dbReference type="ARBA" id="ARBA00022737"/>
    </source>
</evidence>
<sequence length="1698" mass="191362">MASNISIAQVGTPATNVAASLPVVGNNLQNEKTWKEALDLYSKSSNSSYAKDLFRSTNPKDIRKYLEDVRQQQKKSKLSKTMYGIGTCIDALVRHERAMEMFAQAGGMPGCVAWGSIRLVLGLTQGHIKDYERLLEALADISAWLEPIGVDATTFSDSAMVSQSLVALYVHIIGFWAKAYTVYSSSKSRKLFGAFKAVWTDYDDEFNVLKQNMDKDLKIFLASANAEHHRQFDQFNKNFDKLVLESRRTVEHKDIVRWLAPGEDVPHGIDFYQMELTTAYNTRQPGTCEWILKQEKYLSWNAASPHNKGSFLWITAIPGAGKSILAAFVIFHHFAVGHKETFYFFFNNIDGYMTTALSAGKCLLYQLYMHARGAGETSHFDLQSAMESSGGSKAKSFEAVWDIVLKYAGRLACPVFIIDALDEVSEPDLFLNALLELVQKTSARVLLTSRPSAASSAADSKITFMEFGSEQRHDIETYIESRTTKGLTSLPQIRSTIVKTLVAKNDGMFLWVRLILEELESTHSIEEMELALKSLPTDLDGVYAKILKNLSNALKQSQKEFCHKILVWLFCACRPLSTEELYEAMKSEYAKEGFLYTAETISGAIRAACGPLVVFRVDSIRLVHFSLKEFLMKSPAEWSASQQELRDFHVDTRVGNLHIMKVCLDNLEGMTSTENFFLTDNGSSSINLKFYKVNDRWPLVEYTSLNWMNHALQSGPAELATLQALRAFIECKASVVWIYVSLVVDATYMEQLRWNIRSISTSLESRLGKDSQSLPHLDDIRTCNNWCNFVAKTISDYGSILEENPAILFDLDLQNLAQETNFRPNWISETARAINHCLALEQSFTTPRPTKDIPAHRQLHMNVSEMRGYTGFHEHDPAALGLFRIIKRYGAFIYASHYLSGKPQLLIQECSTGKRLAPITCDAEVEIEKVDRWKSGELVLLDSAISGDETRVALVYGATRNYSFFTCVWHLNKSVSFDSNPLEAQWAEVTFHTKTFQPIFDDSANLALFASNDLLWCPAGLVNMTTGSVTPYAMQMPDVPLKEDEEYPGLADARKTYGLALYGRGDAFLFSRERENGYLRFDMQRISSTGAKIEDIAPPADEKYDGQIMDRTIYCNLLNTDESGRFIVWMKRSGKNKGVVLHDTRDGKHATLKPYGGAGSIEETLFVNDSEMVVFATYSNNHLNLKISTWDVSSSDSGPSIIASRKYRENLCGMCVSADRETLYLVTTNRTITRLTLPNLEEREDYLGFRGQHREVIQTFPNANGTHIASVRSDQTRVDVKIWDIQQPSECQNYCYQPNSIISKSSEIVLCPNFEWIFFGDDGGYQAYSVTKEGLPLIYQPSYMVGSKAIAKAEQDSTVQEAMILNYQRSTCLFDHLHIADGRRYSDGHSHVYFSACGRYAVMAMDSSQERLNAHLILWSIDTKPQEQTHWDCIPITDAGKIDFQDAKISVNFNNFNPLCVLAFWIQPDSGIDRAICSVHCFVLDLKNAAVSHHLQPLTLFPKGHSITSFKPLAPRFNGSLSRAWLAQMDMMERSAVLSKCGQYLVLSATIGPERCQKIIDLPNMQDSKSGDENPRPTSQANPRVVEPKMTYWRQHRYWMSVYRQRILLNRSVRSVANIDTFSSLSCHVRLSVLPAHLADAKAWLLIPESSNAEMSVLVTTKDHPPELLKLKVSWNTVLGKLKGLEAEHEEAMTALDG</sequence>
<keyword evidence="7" id="KW-1185">Reference proteome</keyword>
<evidence type="ECO:0000259" key="3">
    <source>
        <dbReference type="Pfam" id="PF22939"/>
    </source>
</evidence>
<evidence type="ECO:0000259" key="5">
    <source>
        <dbReference type="Pfam" id="PF24883"/>
    </source>
</evidence>
<keyword evidence="1" id="KW-0677">Repeat</keyword>
<feature type="domain" description="Nephrocystin 3-like N-terminal" evidence="5">
    <location>
        <begin position="286"/>
        <end position="450"/>
    </location>
</feature>
<dbReference type="SUPFAM" id="SSF52540">
    <property type="entry name" value="P-loop containing nucleoside triphosphate hydrolases"/>
    <property type="match status" value="1"/>
</dbReference>
<evidence type="ECO:0000256" key="2">
    <source>
        <dbReference type="SAM" id="MobiDB-lite"/>
    </source>
</evidence>
<evidence type="ECO:0000313" key="7">
    <source>
        <dbReference type="Proteomes" id="UP000750711"/>
    </source>
</evidence>
<dbReference type="SUPFAM" id="SSF82171">
    <property type="entry name" value="DPP6 N-terminal domain-like"/>
    <property type="match status" value="1"/>
</dbReference>
<dbReference type="InterPro" id="IPR054471">
    <property type="entry name" value="GPIID_WHD"/>
</dbReference>
<dbReference type="Pfam" id="PF22939">
    <property type="entry name" value="WHD_GPIID"/>
    <property type="match status" value="1"/>
</dbReference>
<dbReference type="Gene3D" id="3.40.50.300">
    <property type="entry name" value="P-loop containing nucleotide triphosphate hydrolases"/>
    <property type="match status" value="1"/>
</dbReference>
<feature type="domain" description="DUF7708" evidence="4">
    <location>
        <begin position="90"/>
        <end position="215"/>
    </location>
</feature>
<gene>
    <name evidence="6" type="ORF">GP486_001681</name>
</gene>
<dbReference type="InterPro" id="IPR056884">
    <property type="entry name" value="NPHP3-like_N"/>
</dbReference>
<evidence type="ECO:0000313" key="6">
    <source>
        <dbReference type="EMBL" id="KAH0564926.1"/>
    </source>
</evidence>
<dbReference type="Pfam" id="PF24809">
    <property type="entry name" value="DUF7708"/>
    <property type="match status" value="1"/>
</dbReference>
<feature type="domain" description="GPI inositol-deacylase winged helix" evidence="3">
    <location>
        <begin position="558"/>
        <end position="634"/>
    </location>
</feature>
<evidence type="ECO:0000259" key="4">
    <source>
        <dbReference type="Pfam" id="PF24809"/>
    </source>
</evidence>
<dbReference type="Pfam" id="PF24883">
    <property type="entry name" value="NPHP3_N"/>
    <property type="match status" value="1"/>
</dbReference>
<reference evidence="6" key="1">
    <citation type="submission" date="2021-03" db="EMBL/GenBank/DDBJ databases">
        <title>Comparative genomics and phylogenomic investigation of the class Geoglossomycetes provide insights into ecological specialization and systematics.</title>
        <authorList>
            <person name="Melie T."/>
            <person name="Pirro S."/>
            <person name="Miller A.N."/>
            <person name="Quandt A."/>
        </authorList>
    </citation>
    <scope>NUCLEOTIDE SEQUENCE</scope>
    <source>
        <strain evidence="6">CAQ_001_2017</strain>
    </source>
</reference>
<proteinExistence type="predicted"/>
<feature type="region of interest" description="Disordered" evidence="2">
    <location>
        <begin position="1564"/>
        <end position="1584"/>
    </location>
</feature>
<accession>A0A9P8LGD8</accession>
<dbReference type="InterPro" id="IPR015943">
    <property type="entry name" value="WD40/YVTN_repeat-like_dom_sf"/>
</dbReference>
<dbReference type="Proteomes" id="UP000750711">
    <property type="component" value="Unassembled WGS sequence"/>
</dbReference>
<dbReference type="PANTHER" id="PTHR10039">
    <property type="entry name" value="AMELOGENIN"/>
    <property type="match status" value="1"/>
</dbReference>
<dbReference type="EMBL" id="JAGHQM010000159">
    <property type="protein sequence ID" value="KAH0564926.1"/>
    <property type="molecule type" value="Genomic_DNA"/>
</dbReference>
<dbReference type="PANTHER" id="PTHR10039:SF14">
    <property type="entry name" value="NACHT DOMAIN-CONTAINING PROTEIN"/>
    <property type="match status" value="1"/>
</dbReference>
<protein>
    <recommendedName>
        <fullName evidence="8">NACHT domain-containing protein</fullName>
    </recommendedName>
</protein>